<protein>
    <submittedName>
        <fullName evidence="1">Uncharacterized protein</fullName>
    </submittedName>
</protein>
<comment type="caution">
    <text evidence="1">The sequence shown here is derived from an EMBL/GenBank/DDBJ whole genome shotgun (WGS) entry which is preliminary data.</text>
</comment>
<organism evidence="1">
    <name type="scientific">bioreactor metagenome</name>
    <dbReference type="NCBI Taxonomy" id="1076179"/>
    <lineage>
        <taxon>unclassified sequences</taxon>
        <taxon>metagenomes</taxon>
        <taxon>ecological metagenomes</taxon>
    </lineage>
</organism>
<dbReference type="EMBL" id="VSSQ01130744">
    <property type="protein sequence ID" value="MPN58261.1"/>
    <property type="molecule type" value="Genomic_DNA"/>
</dbReference>
<name>A0A645J3Q1_9ZZZZ</name>
<accession>A0A645J3Q1</accession>
<evidence type="ECO:0000313" key="1">
    <source>
        <dbReference type="EMBL" id="MPN58261.1"/>
    </source>
</evidence>
<proteinExistence type="predicted"/>
<reference evidence="1" key="1">
    <citation type="submission" date="2019-08" db="EMBL/GenBank/DDBJ databases">
        <authorList>
            <person name="Kucharzyk K."/>
            <person name="Murdoch R.W."/>
            <person name="Higgins S."/>
            <person name="Loffler F."/>
        </authorList>
    </citation>
    <scope>NUCLEOTIDE SEQUENCE</scope>
</reference>
<gene>
    <name evidence="1" type="ORF">SDC9_205964</name>
</gene>
<dbReference type="AlphaFoldDB" id="A0A645J3Q1"/>
<sequence>MRGHEANQLRQVGMRILHLHSASFEFGHVQQVTHVPIQQPGVTLHHLHFLPFIGIQVRSGQSFPYRAEDQGQGRAQLVANVRKEPCLHFVQLAGSLVELGDLIVCGAQLIVSGSDGDQRLGRLLMRLALVIVGESE</sequence>